<comment type="caution">
    <text evidence="3">The sequence shown here is derived from an EMBL/GenBank/DDBJ whole genome shotgun (WGS) entry which is preliminary data.</text>
</comment>
<reference evidence="3 4" key="1">
    <citation type="submission" date="2020-10" db="EMBL/GenBank/DDBJ databases">
        <title>Connecting structure to function with the recovery of over 1000 high-quality activated sludge metagenome-assembled genomes encoding full-length rRNA genes using long-read sequencing.</title>
        <authorList>
            <person name="Singleton C.M."/>
            <person name="Petriglieri F."/>
            <person name="Kristensen J.M."/>
            <person name="Kirkegaard R.H."/>
            <person name="Michaelsen T.Y."/>
            <person name="Andersen M.H."/>
            <person name="Karst S.M."/>
            <person name="Dueholm M.S."/>
            <person name="Nielsen P.H."/>
            <person name="Albertsen M."/>
        </authorList>
    </citation>
    <scope>NUCLEOTIDE SEQUENCE [LARGE SCALE GENOMIC DNA]</scope>
    <source>
        <strain evidence="3">Lyne_18-Q3-R50-59_MAXAC.006</strain>
    </source>
</reference>
<gene>
    <name evidence="3" type="ORF">IPN02_03500</name>
</gene>
<accession>A0A936NBS6</accession>
<proteinExistence type="predicted"/>
<name>A0A936NBS6_9ACTN</name>
<dbReference type="Proteomes" id="UP000727993">
    <property type="component" value="Unassembled WGS sequence"/>
</dbReference>
<keyword evidence="2" id="KW-0812">Transmembrane</keyword>
<organism evidence="3 4">
    <name type="scientific">Candidatus Neomicrothrix subdominans</name>
    <dbReference type="NCBI Taxonomy" id="2954438"/>
    <lineage>
        <taxon>Bacteria</taxon>
        <taxon>Bacillati</taxon>
        <taxon>Actinomycetota</taxon>
        <taxon>Acidimicrobiia</taxon>
        <taxon>Acidimicrobiales</taxon>
        <taxon>Microthrixaceae</taxon>
        <taxon>Candidatus Neomicrothrix</taxon>
    </lineage>
</organism>
<keyword evidence="2" id="KW-1133">Transmembrane helix</keyword>
<sequence>MTNHRDDTPEFDADADAAPEVVDTSESEFADPPSLPPEADLDIRPTGRGNAGVSTADGDPIDDAPWQQSELPPAQRRRRLIVLAVVAVGFVVGAAVWAFGFGRNLSGNFEAAVNRSEEAEVREATVVVPEEDYVIDIDQCDVDVDSGRVTVAGSMTLGKGGRAGTHQVLVAFVDGDEDVTAAEASDNVSLSGPGSSAPIYALGDALSGHQDVDCVPLQVSRLIGSSKGTGDSKGGS</sequence>
<evidence type="ECO:0000313" key="3">
    <source>
        <dbReference type="EMBL" id="MBK9295939.1"/>
    </source>
</evidence>
<dbReference type="AlphaFoldDB" id="A0A936NBS6"/>
<feature type="region of interest" description="Disordered" evidence="1">
    <location>
        <begin position="1"/>
        <end position="70"/>
    </location>
</feature>
<protein>
    <submittedName>
        <fullName evidence="3">Uncharacterized protein</fullName>
    </submittedName>
</protein>
<dbReference type="EMBL" id="JADJZA010000001">
    <property type="protein sequence ID" value="MBK9295939.1"/>
    <property type="molecule type" value="Genomic_DNA"/>
</dbReference>
<evidence type="ECO:0000256" key="1">
    <source>
        <dbReference type="SAM" id="MobiDB-lite"/>
    </source>
</evidence>
<keyword evidence="2" id="KW-0472">Membrane</keyword>
<feature type="compositionally biased region" description="Acidic residues" evidence="1">
    <location>
        <begin position="9"/>
        <end position="29"/>
    </location>
</feature>
<evidence type="ECO:0000313" key="4">
    <source>
        <dbReference type="Proteomes" id="UP000727993"/>
    </source>
</evidence>
<evidence type="ECO:0000256" key="2">
    <source>
        <dbReference type="SAM" id="Phobius"/>
    </source>
</evidence>
<feature type="transmembrane region" description="Helical" evidence="2">
    <location>
        <begin position="80"/>
        <end position="100"/>
    </location>
</feature>